<dbReference type="Pfam" id="PF06974">
    <property type="entry name" value="WS_DGAT_C"/>
    <property type="match status" value="1"/>
</dbReference>
<keyword evidence="2" id="KW-0012">Acyltransferase</keyword>
<accession>A0A226DYE3</accession>
<dbReference type="GO" id="GO:0008374">
    <property type="term" value="F:O-acyltransferase activity"/>
    <property type="evidence" value="ECO:0007669"/>
    <property type="project" value="InterPro"/>
</dbReference>
<evidence type="ECO:0000313" key="3">
    <source>
        <dbReference type="Proteomes" id="UP000198287"/>
    </source>
</evidence>
<dbReference type="Proteomes" id="UP000198287">
    <property type="component" value="Unassembled WGS sequence"/>
</dbReference>
<dbReference type="AlphaFoldDB" id="A0A226DYE3"/>
<dbReference type="GO" id="GO:0005886">
    <property type="term" value="C:plasma membrane"/>
    <property type="evidence" value="ECO:0007669"/>
    <property type="project" value="TreeGrafter"/>
</dbReference>
<protein>
    <submittedName>
        <fullName evidence="2">O-acyltransferase WSD</fullName>
    </submittedName>
</protein>
<comment type="caution">
    <text evidence="2">The sequence shown here is derived from an EMBL/GenBank/DDBJ whole genome shotgun (WGS) entry which is preliminary data.</text>
</comment>
<dbReference type="OrthoDB" id="619536at2759"/>
<sequence length="457" mass="51901">MFYAIDDITTCPKSSIVVTLVFKGQLKKEMMIKCFEKSVTKQLPKTKALMYPELKRYLVKWLGFVFWKEDNEFSSENHIKYVDTTQFKGEILDEKVLSEIEKRLVQEPYLEKRSPWCINILQNYVPQEFTQGVQDANKNFVSVDSSNVEQYSVALFKVHHSFVDGFSILNLIMREFVDVPEGQLSMPSFPKRSLLRTLLINLVLIFKGPYDTVSDCMMEHDTNPWYLTRERVTNIINSATSQRIPTQKIKSIAKANCASFTGVVVAAISGGIRRYMLERGEKVEPKSMFTCLAPFPVQGHPDTLGNYVSDCYVNFPIGISDPLLRLKDVERQLHEIKHSTLALSSFAMQPIFGGLYHWMVKYCMEFAMSKSTGIFSSFPCPREESMGPCGAVMDTYFTGGHDSPGIGIQFLALNYNKGWKLKIQADKGTLASDAEVGALLAHILKELDNYESNSYDV</sequence>
<proteinExistence type="predicted"/>
<evidence type="ECO:0000259" key="1">
    <source>
        <dbReference type="Pfam" id="PF06974"/>
    </source>
</evidence>
<dbReference type="PANTHER" id="PTHR31650:SF1">
    <property type="entry name" value="WAX ESTER SYNTHASE_DIACYLGLYCEROL ACYLTRANSFERASE 4-RELATED"/>
    <property type="match status" value="1"/>
</dbReference>
<dbReference type="PANTHER" id="PTHR31650">
    <property type="entry name" value="O-ACYLTRANSFERASE (WSD1-LIKE) FAMILY PROTEIN"/>
    <property type="match status" value="1"/>
</dbReference>
<dbReference type="InterPro" id="IPR045034">
    <property type="entry name" value="O-acyltransferase_WSD1-like"/>
</dbReference>
<dbReference type="InterPro" id="IPR009721">
    <property type="entry name" value="O-acyltransferase_WSD1_C"/>
</dbReference>
<dbReference type="GO" id="GO:0019432">
    <property type="term" value="P:triglyceride biosynthetic process"/>
    <property type="evidence" value="ECO:0007669"/>
    <property type="project" value="TreeGrafter"/>
</dbReference>
<keyword evidence="3" id="KW-1185">Reference proteome</keyword>
<keyword evidence="2" id="KW-0808">Transferase</keyword>
<evidence type="ECO:0000313" key="2">
    <source>
        <dbReference type="EMBL" id="OXA50038.1"/>
    </source>
</evidence>
<gene>
    <name evidence="2" type="ORF">Fcan01_14862</name>
</gene>
<organism evidence="2 3">
    <name type="scientific">Folsomia candida</name>
    <name type="common">Springtail</name>
    <dbReference type="NCBI Taxonomy" id="158441"/>
    <lineage>
        <taxon>Eukaryota</taxon>
        <taxon>Metazoa</taxon>
        <taxon>Ecdysozoa</taxon>
        <taxon>Arthropoda</taxon>
        <taxon>Hexapoda</taxon>
        <taxon>Collembola</taxon>
        <taxon>Entomobryomorpha</taxon>
        <taxon>Isotomoidea</taxon>
        <taxon>Isotomidae</taxon>
        <taxon>Proisotominae</taxon>
        <taxon>Folsomia</taxon>
    </lineage>
</organism>
<dbReference type="EMBL" id="LNIX01000009">
    <property type="protein sequence ID" value="OXA50038.1"/>
    <property type="molecule type" value="Genomic_DNA"/>
</dbReference>
<name>A0A226DYE3_FOLCA</name>
<reference evidence="2 3" key="1">
    <citation type="submission" date="2015-12" db="EMBL/GenBank/DDBJ databases">
        <title>The genome of Folsomia candida.</title>
        <authorList>
            <person name="Faddeeva A."/>
            <person name="Derks M.F."/>
            <person name="Anvar Y."/>
            <person name="Smit S."/>
            <person name="Van Straalen N."/>
            <person name="Roelofs D."/>
        </authorList>
    </citation>
    <scope>NUCLEOTIDE SEQUENCE [LARGE SCALE GENOMIC DNA]</scope>
    <source>
        <strain evidence="2 3">VU population</strain>
        <tissue evidence="2">Whole body</tissue>
    </source>
</reference>
<feature type="domain" description="O-acyltransferase WSD1 C-terminal" evidence="1">
    <location>
        <begin position="305"/>
        <end position="436"/>
    </location>
</feature>